<accession>A0AAN7ZDU3</accession>
<feature type="region of interest" description="Disordered" evidence="11">
    <location>
        <begin position="265"/>
        <end position="326"/>
    </location>
</feature>
<dbReference type="SUPFAM" id="SSF49599">
    <property type="entry name" value="TRAF domain-like"/>
    <property type="match status" value="2"/>
</dbReference>
<evidence type="ECO:0000259" key="12">
    <source>
        <dbReference type="PROSITE" id="PS50089"/>
    </source>
</evidence>
<evidence type="ECO:0000256" key="8">
    <source>
        <dbReference type="ARBA" id="ARBA00022786"/>
    </source>
</evidence>
<dbReference type="Gene3D" id="3.30.40.10">
    <property type="entry name" value="Zinc/RING finger domain, C3HC4 (zinc finger)"/>
    <property type="match status" value="3"/>
</dbReference>
<organism evidence="14 15">
    <name type="scientific">Pyrocoelia pectoralis</name>
    <dbReference type="NCBI Taxonomy" id="417401"/>
    <lineage>
        <taxon>Eukaryota</taxon>
        <taxon>Metazoa</taxon>
        <taxon>Ecdysozoa</taxon>
        <taxon>Arthropoda</taxon>
        <taxon>Hexapoda</taxon>
        <taxon>Insecta</taxon>
        <taxon>Pterygota</taxon>
        <taxon>Neoptera</taxon>
        <taxon>Endopterygota</taxon>
        <taxon>Coleoptera</taxon>
        <taxon>Polyphaga</taxon>
        <taxon>Elateriformia</taxon>
        <taxon>Elateroidea</taxon>
        <taxon>Lampyridae</taxon>
        <taxon>Lampyrinae</taxon>
        <taxon>Pyrocoelia</taxon>
    </lineage>
</organism>
<dbReference type="InterPro" id="IPR049548">
    <property type="entry name" value="Sina-like_RING"/>
</dbReference>
<dbReference type="GO" id="GO:0043161">
    <property type="term" value="P:proteasome-mediated ubiquitin-dependent protein catabolic process"/>
    <property type="evidence" value="ECO:0007669"/>
    <property type="project" value="TreeGrafter"/>
</dbReference>
<keyword evidence="8" id="KW-0833">Ubl conjugation pathway</keyword>
<evidence type="ECO:0000256" key="1">
    <source>
        <dbReference type="ARBA" id="ARBA00000900"/>
    </source>
</evidence>
<dbReference type="GO" id="GO:0061630">
    <property type="term" value="F:ubiquitin protein ligase activity"/>
    <property type="evidence" value="ECO:0007669"/>
    <property type="project" value="UniProtKB-EC"/>
</dbReference>
<evidence type="ECO:0000256" key="11">
    <source>
        <dbReference type="SAM" id="MobiDB-lite"/>
    </source>
</evidence>
<dbReference type="InterPro" id="IPR001841">
    <property type="entry name" value="Znf_RING"/>
</dbReference>
<dbReference type="GO" id="GO:0005737">
    <property type="term" value="C:cytoplasm"/>
    <property type="evidence" value="ECO:0007669"/>
    <property type="project" value="TreeGrafter"/>
</dbReference>
<dbReference type="SUPFAM" id="SSF57850">
    <property type="entry name" value="RING/U-box"/>
    <property type="match status" value="1"/>
</dbReference>
<dbReference type="Proteomes" id="UP001329430">
    <property type="component" value="Chromosome 8"/>
</dbReference>
<dbReference type="AlphaFoldDB" id="A0AAN7ZDU3"/>
<gene>
    <name evidence="14" type="ORF">RI129_010668</name>
</gene>
<dbReference type="FunFam" id="3.30.40.10:FF:000041">
    <property type="entry name" value="E3 ubiquitin-protein ligase SINAT3"/>
    <property type="match status" value="1"/>
</dbReference>
<feature type="compositionally biased region" description="Basic and acidic residues" evidence="11">
    <location>
        <begin position="265"/>
        <end position="281"/>
    </location>
</feature>
<evidence type="ECO:0000256" key="5">
    <source>
        <dbReference type="ARBA" id="ARBA00022679"/>
    </source>
</evidence>
<keyword evidence="15" id="KW-1185">Reference proteome</keyword>
<dbReference type="EC" id="2.3.2.27" evidence="4"/>
<dbReference type="InterPro" id="IPR013083">
    <property type="entry name" value="Znf_RING/FYVE/PHD"/>
</dbReference>
<dbReference type="Pfam" id="PF21362">
    <property type="entry name" value="Sina_RING"/>
    <property type="match status" value="1"/>
</dbReference>
<keyword evidence="7 10" id="KW-0863">Zinc-finger</keyword>
<dbReference type="PROSITE" id="PS50089">
    <property type="entry name" value="ZF_RING_2"/>
    <property type="match status" value="1"/>
</dbReference>
<dbReference type="GO" id="GO:0008270">
    <property type="term" value="F:zinc ion binding"/>
    <property type="evidence" value="ECO:0007669"/>
    <property type="project" value="UniProtKB-KW"/>
</dbReference>
<dbReference type="InterPro" id="IPR013010">
    <property type="entry name" value="Znf_SIAH"/>
</dbReference>
<sequence length="598" mass="67869">MFNIINCKSLLNELKCKQCSKFLSVLPVYYCSAIGNVCGRCISTVDWMISNGTLERAVAYEAVAKFLIFPCANYDNGCQDKLRVEEVEQHEKTCKAVPTPCPFNIQLGLTSLKCEWQGTAANIIPHLHAEHKDSLQVGLPSFVMNVYDTHVKNFYTTIDGQTFLIITKYLKDINKFYFTVMCCATEPSNQCYRLQLEIGRYNDYFLIFRKPNSERFGNVQDLIDNPENMISVDVASVLTMLEDPSGLIYCKITICKKSKKEIGEIMGKPDKPITPKPETKAIKPMPEQPKSPVKPKDNKKPCNFPKASVPQTQPVKPPKNKPNLPNIANLNIGETSKTKIPPLIPNLQPRNKFLEEFECPVCNHYMIPPIFICPTGHSLCNQCKMKLDTCPTCRVPMQDTRNFTLEKLTANVKYPCCYADYGCNVLLNAEHIKVHELHCNFTCGKCPLKLLTHCSSDDVVDVIGHMRQVHTNMYVETNQQYARDIGSKVTSSYWATSFNNEIFVICSKHGPSSTSPIKFNALHVGMNKSKQKYRFRIEFCDQTSNGLTFIISQLCKVFPQNPSIALKHCLGIPVEMLQPFIVTKPNPRLFFKLFIERM</sequence>
<dbReference type="EMBL" id="JAVRBK010000008">
    <property type="protein sequence ID" value="KAK5639857.1"/>
    <property type="molecule type" value="Genomic_DNA"/>
</dbReference>
<evidence type="ECO:0000256" key="2">
    <source>
        <dbReference type="ARBA" id="ARBA00004906"/>
    </source>
</evidence>
<evidence type="ECO:0000256" key="3">
    <source>
        <dbReference type="ARBA" id="ARBA00009119"/>
    </source>
</evidence>
<proteinExistence type="inferred from homology"/>
<evidence type="ECO:0000256" key="10">
    <source>
        <dbReference type="PROSITE-ProRule" id="PRU00455"/>
    </source>
</evidence>
<feature type="domain" description="RING-type" evidence="12">
    <location>
        <begin position="359"/>
        <end position="394"/>
    </location>
</feature>
<keyword evidence="9" id="KW-0862">Zinc</keyword>
<dbReference type="Pfam" id="PF21361">
    <property type="entry name" value="Sina_ZnF"/>
    <property type="match status" value="1"/>
</dbReference>
<dbReference type="InterPro" id="IPR004162">
    <property type="entry name" value="SINA-like_animal"/>
</dbReference>
<reference evidence="14 15" key="1">
    <citation type="journal article" date="2024" name="Insects">
        <title>An Improved Chromosome-Level Genome Assembly of the Firefly Pyrocoelia pectoralis.</title>
        <authorList>
            <person name="Fu X."/>
            <person name="Meyer-Rochow V.B."/>
            <person name="Ballantyne L."/>
            <person name="Zhu X."/>
        </authorList>
    </citation>
    <scope>NUCLEOTIDE SEQUENCE [LARGE SCALE GENOMIC DNA]</scope>
    <source>
        <strain evidence="14">XCY_ONT2</strain>
    </source>
</reference>
<evidence type="ECO:0000313" key="15">
    <source>
        <dbReference type="Proteomes" id="UP001329430"/>
    </source>
</evidence>
<name>A0AAN7ZDU3_9COLE</name>
<comment type="caution">
    <text evidence="14">The sequence shown here is derived from an EMBL/GenBank/DDBJ whole genome shotgun (WGS) entry which is preliminary data.</text>
</comment>
<keyword evidence="6" id="KW-0479">Metal-binding</keyword>
<dbReference type="PANTHER" id="PTHR45877">
    <property type="entry name" value="E3 UBIQUITIN-PROTEIN LIGASE SIAH2"/>
    <property type="match status" value="1"/>
</dbReference>
<evidence type="ECO:0000313" key="14">
    <source>
        <dbReference type="EMBL" id="KAK5639857.1"/>
    </source>
</evidence>
<dbReference type="PANTHER" id="PTHR45877:SF2">
    <property type="entry name" value="E3 UBIQUITIN-PROTEIN LIGASE SINA-RELATED"/>
    <property type="match status" value="1"/>
</dbReference>
<comment type="catalytic activity">
    <reaction evidence="1">
        <text>S-ubiquitinyl-[E2 ubiquitin-conjugating enzyme]-L-cysteine + [acceptor protein]-L-lysine = [E2 ubiquitin-conjugating enzyme]-L-cysteine + N(6)-ubiquitinyl-[acceptor protein]-L-lysine.</text>
        <dbReference type="EC" id="2.3.2.27"/>
    </reaction>
</comment>
<evidence type="ECO:0000256" key="9">
    <source>
        <dbReference type="ARBA" id="ARBA00022833"/>
    </source>
</evidence>
<dbReference type="GO" id="GO:0031624">
    <property type="term" value="F:ubiquitin conjugating enzyme binding"/>
    <property type="evidence" value="ECO:0007669"/>
    <property type="project" value="TreeGrafter"/>
</dbReference>
<protein>
    <recommendedName>
        <fullName evidence="4">RING-type E3 ubiquitin transferase</fullName>
        <ecNumber evidence="4">2.3.2.27</ecNumber>
    </recommendedName>
</protein>
<dbReference type="PROSITE" id="PS51081">
    <property type="entry name" value="ZF_SIAH"/>
    <property type="match status" value="2"/>
</dbReference>
<evidence type="ECO:0000256" key="7">
    <source>
        <dbReference type="ARBA" id="ARBA00022771"/>
    </source>
</evidence>
<evidence type="ECO:0000256" key="4">
    <source>
        <dbReference type="ARBA" id="ARBA00012483"/>
    </source>
</evidence>
<comment type="pathway">
    <text evidence="2">Protein modification; protein ubiquitination.</text>
</comment>
<feature type="domain" description="SIAH-type" evidence="13">
    <location>
        <begin position="411"/>
        <end position="471"/>
    </location>
</feature>
<evidence type="ECO:0000259" key="13">
    <source>
        <dbReference type="PROSITE" id="PS51081"/>
    </source>
</evidence>
<feature type="domain" description="SIAH-type" evidence="13">
    <location>
        <begin position="66"/>
        <end position="132"/>
    </location>
</feature>
<comment type="similarity">
    <text evidence="3">Belongs to the SINA (Seven in absentia) family.</text>
</comment>
<keyword evidence="5" id="KW-0808">Transferase</keyword>
<evidence type="ECO:0000256" key="6">
    <source>
        <dbReference type="ARBA" id="ARBA00022723"/>
    </source>
</evidence>